<dbReference type="GO" id="GO:0004497">
    <property type="term" value="F:monooxygenase activity"/>
    <property type="evidence" value="ECO:0007669"/>
    <property type="project" value="InterPro"/>
</dbReference>
<keyword evidence="3 6" id="KW-0349">Heme</keyword>
<keyword evidence="7" id="KW-1133">Transmembrane helix</keyword>
<name>A0A6A6T8C0_9PLEO</name>
<dbReference type="InterPro" id="IPR001128">
    <property type="entry name" value="Cyt_P450"/>
</dbReference>
<evidence type="ECO:0000256" key="2">
    <source>
        <dbReference type="ARBA" id="ARBA00010617"/>
    </source>
</evidence>
<gene>
    <name evidence="8" type="ORF">K491DRAFT_599431</name>
</gene>
<dbReference type="InterPro" id="IPR050121">
    <property type="entry name" value="Cytochrome_P450_monoxygenase"/>
</dbReference>
<dbReference type="PANTHER" id="PTHR24305">
    <property type="entry name" value="CYTOCHROME P450"/>
    <property type="match status" value="1"/>
</dbReference>
<dbReference type="AlphaFoldDB" id="A0A6A6T8C0"/>
<dbReference type="InterPro" id="IPR002401">
    <property type="entry name" value="Cyt_P450_E_grp-I"/>
</dbReference>
<feature type="transmembrane region" description="Helical" evidence="7">
    <location>
        <begin position="21"/>
        <end position="43"/>
    </location>
</feature>
<evidence type="ECO:0000256" key="4">
    <source>
        <dbReference type="ARBA" id="ARBA00022723"/>
    </source>
</evidence>
<dbReference type="GO" id="GO:0020037">
    <property type="term" value="F:heme binding"/>
    <property type="evidence" value="ECO:0007669"/>
    <property type="project" value="InterPro"/>
</dbReference>
<evidence type="ECO:0000256" key="5">
    <source>
        <dbReference type="ARBA" id="ARBA00023004"/>
    </source>
</evidence>
<comment type="cofactor">
    <cofactor evidence="1 6">
        <name>heme</name>
        <dbReference type="ChEBI" id="CHEBI:30413"/>
    </cofactor>
</comment>
<comment type="similarity">
    <text evidence="2">Belongs to the cytochrome P450 family.</text>
</comment>
<dbReference type="PANTHER" id="PTHR24305:SF210">
    <property type="entry name" value="CYTOCHROME P450 MONOOXYGENASE ASQL-RELATED"/>
    <property type="match status" value="1"/>
</dbReference>
<accession>A0A6A6T8C0</accession>
<evidence type="ECO:0000256" key="3">
    <source>
        <dbReference type="ARBA" id="ARBA00022617"/>
    </source>
</evidence>
<dbReference type="SUPFAM" id="SSF48264">
    <property type="entry name" value="Cytochrome P450"/>
    <property type="match status" value="1"/>
</dbReference>
<feature type="binding site" description="axial binding residue" evidence="6">
    <location>
        <position position="448"/>
    </location>
    <ligand>
        <name>heme</name>
        <dbReference type="ChEBI" id="CHEBI:30413"/>
    </ligand>
    <ligandPart>
        <name>Fe</name>
        <dbReference type="ChEBI" id="CHEBI:18248"/>
    </ligandPart>
</feature>
<organism evidence="8 9">
    <name type="scientific">Lophiostoma macrostomum CBS 122681</name>
    <dbReference type="NCBI Taxonomy" id="1314788"/>
    <lineage>
        <taxon>Eukaryota</taxon>
        <taxon>Fungi</taxon>
        <taxon>Dikarya</taxon>
        <taxon>Ascomycota</taxon>
        <taxon>Pezizomycotina</taxon>
        <taxon>Dothideomycetes</taxon>
        <taxon>Pleosporomycetidae</taxon>
        <taxon>Pleosporales</taxon>
        <taxon>Lophiostomataceae</taxon>
        <taxon>Lophiostoma</taxon>
    </lineage>
</organism>
<dbReference type="CDD" id="cd11058">
    <property type="entry name" value="CYP60B-like"/>
    <property type="match status" value="1"/>
</dbReference>
<evidence type="ECO:0000256" key="6">
    <source>
        <dbReference type="PIRSR" id="PIRSR602401-1"/>
    </source>
</evidence>
<proteinExistence type="inferred from homology"/>
<dbReference type="EMBL" id="MU004353">
    <property type="protein sequence ID" value="KAF2655118.1"/>
    <property type="molecule type" value="Genomic_DNA"/>
</dbReference>
<dbReference type="PRINTS" id="PR00463">
    <property type="entry name" value="EP450I"/>
</dbReference>
<evidence type="ECO:0000313" key="9">
    <source>
        <dbReference type="Proteomes" id="UP000799324"/>
    </source>
</evidence>
<keyword evidence="9" id="KW-1185">Reference proteome</keyword>
<sequence length="505" mass="57748">MSPTVQRSYLSRAIEQADLGTCVRAFLGLCALYVIGSAVYTIYFHPLARYPGPKRAVVSNIFYSKAIVGGDSAKIVKSLHDKYGDVVRWGPNELSFACAEAWRDIYDRRKDGKVLVKDPLFYRTDDTVRAKQIVSISDPEEHAQMRKMMSHAFSSRALLEQEELIQHYADDLMGAIRERGAQGPINLVEFFNWTTFDVLGELAFGEPFGSLKNRKTDPWIAIILDSIKFNAWDVAIWKLPILPRLQYWLTPAKVREGGIKHAYESKDKILKRAAKKTDRKDFVSYILAKRDELHITDWEMAAHSNALIVAGSETSATVLSGLHYYLLNNQYAYQKLKEEVRGRFNSVEEVDAKSIERLPYLTACIEETFRIYPPIPIAMPRVTPKGGCEIAGKYVPEGTTVGVHMWSVTHNPRHFADPDAFRPERWTDPDCTDNLDASKPFLVGPRMCMGINMAWIEVRIILAKITLLYDLELYDKNLDWNRDQCCYTLWQKPDLFVKVTPRISF</sequence>
<evidence type="ECO:0000256" key="1">
    <source>
        <dbReference type="ARBA" id="ARBA00001971"/>
    </source>
</evidence>
<reference evidence="8" key="1">
    <citation type="journal article" date="2020" name="Stud. Mycol.">
        <title>101 Dothideomycetes genomes: a test case for predicting lifestyles and emergence of pathogens.</title>
        <authorList>
            <person name="Haridas S."/>
            <person name="Albert R."/>
            <person name="Binder M."/>
            <person name="Bloem J."/>
            <person name="Labutti K."/>
            <person name="Salamov A."/>
            <person name="Andreopoulos B."/>
            <person name="Baker S."/>
            <person name="Barry K."/>
            <person name="Bills G."/>
            <person name="Bluhm B."/>
            <person name="Cannon C."/>
            <person name="Castanera R."/>
            <person name="Culley D."/>
            <person name="Daum C."/>
            <person name="Ezra D."/>
            <person name="Gonzalez J."/>
            <person name="Henrissat B."/>
            <person name="Kuo A."/>
            <person name="Liang C."/>
            <person name="Lipzen A."/>
            <person name="Lutzoni F."/>
            <person name="Magnuson J."/>
            <person name="Mondo S."/>
            <person name="Nolan M."/>
            <person name="Ohm R."/>
            <person name="Pangilinan J."/>
            <person name="Park H.-J."/>
            <person name="Ramirez L."/>
            <person name="Alfaro M."/>
            <person name="Sun H."/>
            <person name="Tritt A."/>
            <person name="Yoshinaga Y."/>
            <person name="Zwiers L.-H."/>
            <person name="Turgeon B."/>
            <person name="Goodwin S."/>
            <person name="Spatafora J."/>
            <person name="Crous P."/>
            <person name="Grigoriev I."/>
        </authorList>
    </citation>
    <scope>NUCLEOTIDE SEQUENCE</scope>
    <source>
        <strain evidence="8">CBS 122681</strain>
    </source>
</reference>
<evidence type="ECO:0000256" key="7">
    <source>
        <dbReference type="SAM" id="Phobius"/>
    </source>
</evidence>
<protein>
    <submittedName>
        <fullName evidence="8">Cytochrome P450</fullName>
    </submittedName>
</protein>
<dbReference type="GO" id="GO:0005506">
    <property type="term" value="F:iron ion binding"/>
    <property type="evidence" value="ECO:0007669"/>
    <property type="project" value="InterPro"/>
</dbReference>
<keyword evidence="4 6" id="KW-0479">Metal-binding</keyword>
<keyword evidence="5 6" id="KW-0408">Iron</keyword>
<keyword evidence="7" id="KW-0472">Membrane</keyword>
<keyword evidence="7" id="KW-0812">Transmembrane</keyword>
<dbReference type="PRINTS" id="PR00385">
    <property type="entry name" value="P450"/>
</dbReference>
<dbReference type="Proteomes" id="UP000799324">
    <property type="component" value="Unassembled WGS sequence"/>
</dbReference>
<dbReference type="GO" id="GO:0016705">
    <property type="term" value="F:oxidoreductase activity, acting on paired donors, with incorporation or reduction of molecular oxygen"/>
    <property type="evidence" value="ECO:0007669"/>
    <property type="project" value="InterPro"/>
</dbReference>
<dbReference type="InterPro" id="IPR036396">
    <property type="entry name" value="Cyt_P450_sf"/>
</dbReference>
<dbReference type="Gene3D" id="1.10.630.10">
    <property type="entry name" value="Cytochrome P450"/>
    <property type="match status" value="1"/>
</dbReference>
<dbReference type="Pfam" id="PF00067">
    <property type="entry name" value="p450"/>
    <property type="match status" value="1"/>
</dbReference>
<evidence type="ECO:0000313" key="8">
    <source>
        <dbReference type="EMBL" id="KAF2655118.1"/>
    </source>
</evidence>
<dbReference type="OrthoDB" id="1470350at2759"/>